<organism evidence="15 16">
    <name type="scientific">Ditylenchus destructor</name>
    <dbReference type="NCBI Taxonomy" id="166010"/>
    <lineage>
        <taxon>Eukaryota</taxon>
        <taxon>Metazoa</taxon>
        <taxon>Ecdysozoa</taxon>
        <taxon>Nematoda</taxon>
        <taxon>Chromadorea</taxon>
        <taxon>Rhabditida</taxon>
        <taxon>Tylenchina</taxon>
        <taxon>Tylenchomorpha</taxon>
        <taxon>Sphaerularioidea</taxon>
        <taxon>Anguinidae</taxon>
        <taxon>Anguininae</taxon>
        <taxon>Ditylenchus</taxon>
    </lineage>
</organism>
<dbReference type="InterPro" id="IPR003618">
    <property type="entry name" value="TFIIS_cen_dom"/>
</dbReference>
<dbReference type="Proteomes" id="UP001201812">
    <property type="component" value="Unassembled WGS sequence"/>
</dbReference>
<dbReference type="Pfam" id="PF00756">
    <property type="entry name" value="Esterase"/>
    <property type="match status" value="1"/>
</dbReference>
<evidence type="ECO:0000256" key="5">
    <source>
        <dbReference type="ARBA" id="ARBA00016774"/>
    </source>
</evidence>
<dbReference type="SUPFAM" id="SSF53474">
    <property type="entry name" value="alpha/beta-Hydrolases"/>
    <property type="match status" value="1"/>
</dbReference>
<name>A0AAD4N2Y5_9BILA</name>
<dbReference type="SUPFAM" id="SSF46942">
    <property type="entry name" value="Elongation factor TFIIS domain 2"/>
    <property type="match status" value="1"/>
</dbReference>
<evidence type="ECO:0000256" key="6">
    <source>
        <dbReference type="ARBA" id="ARBA00022487"/>
    </source>
</evidence>
<dbReference type="SUPFAM" id="SSF47676">
    <property type="entry name" value="Conserved domain common to transcription factors TFIIS, elongin A, CRSP70"/>
    <property type="match status" value="1"/>
</dbReference>
<feature type="active site" description="Charge relay system" evidence="9">
    <location>
        <position position="263"/>
    </location>
</feature>
<feature type="domain" description="TFIIS N-terminal" evidence="13">
    <location>
        <begin position="297"/>
        <end position="375"/>
    </location>
</feature>
<dbReference type="PROSITE" id="PS51319">
    <property type="entry name" value="TFIIS_N"/>
    <property type="match status" value="1"/>
</dbReference>
<dbReference type="InterPro" id="IPR003617">
    <property type="entry name" value="TFIIS/CRSP70_N_sub"/>
</dbReference>
<dbReference type="EC" id="3.1.2.12" evidence="4 11"/>
<feature type="active site" description="Charge relay system" evidence="9">
    <location>
        <position position="153"/>
    </location>
</feature>
<dbReference type="Gene3D" id="1.10.472.30">
    <property type="entry name" value="Transcription elongation factor S-II, central domain"/>
    <property type="match status" value="1"/>
</dbReference>
<dbReference type="Gene3D" id="3.40.50.1820">
    <property type="entry name" value="alpha/beta hydrolase"/>
    <property type="match status" value="1"/>
</dbReference>
<dbReference type="InterPro" id="IPR017923">
    <property type="entry name" value="TFIIS_N"/>
</dbReference>
<feature type="active site" description="Charge relay system" evidence="9">
    <location>
        <position position="230"/>
    </location>
</feature>
<dbReference type="GO" id="GO:0046294">
    <property type="term" value="P:formaldehyde catabolic process"/>
    <property type="evidence" value="ECO:0007669"/>
    <property type="project" value="InterPro"/>
</dbReference>
<evidence type="ECO:0000256" key="10">
    <source>
        <dbReference type="PROSITE-ProRule" id="PRU00649"/>
    </source>
</evidence>
<evidence type="ECO:0000256" key="4">
    <source>
        <dbReference type="ARBA" id="ARBA00012479"/>
    </source>
</evidence>
<comment type="catalytic activity">
    <reaction evidence="11">
        <text>S-formylglutathione + H2O = formate + glutathione + H(+)</text>
        <dbReference type="Rhea" id="RHEA:14961"/>
        <dbReference type="ChEBI" id="CHEBI:15377"/>
        <dbReference type="ChEBI" id="CHEBI:15378"/>
        <dbReference type="ChEBI" id="CHEBI:15740"/>
        <dbReference type="ChEBI" id="CHEBI:57688"/>
        <dbReference type="ChEBI" id="CHEBI:57925"/>
        <dbReference type="EC" id="3.1.2.12"/>
    </reaction>
</comment>
<evidence type="ECO:0000256" key="2">
    <source>
        <dbReference type="ARBA" id="ARBA00004123"/>
    </source>
</evidence>
<evidence type="ECO:0000259" key="14">
    <source>
        <dbReference type="PROSITE" id="PS51321"/>
    </source>
</evidence>
<evidence type="ECO:0000259" key="13">
    <source>
        <dbReference type="PROSITE" id="PS51319"/>
    </source>
</evidence>
<dbReference type="Pfam" id="PF07500">
    <property type="entry name" value="TFIIS_M"/>
    <property type="match status" value="1"/>
</dbReference>
<dbReference type="SMART" id="SM00510">
    <property type="entry name" value="TFS2M"/>
    <property type="match status" value="1"/>
</dbReference>
<reference evidence="15" key="1">
    <citation type="submission" date="2022-01" db="EMBL/GenBank/DDBJ databases">
        <title>Genome Sequence Resource for Two Populations of Ditylenchus destructor, the Migratory Endoparasitic Phytonematode.</title>
        <authorList>
            <person name="Zhang H."/>
            <person name="Lin R."/>
            <person name="Xie B."/>
        </authorList>
    </citation>
    <scope>NUCLEOTIDE SEQUENCE</scope>
    <source>
        <strain evidence="15">BazhouSP</strain>
    </source>
</reference>
<evidence type="ECO:0000313" key="15">
    <source>
        <dbReference type="EMBL" id="KAI1713883.1"/>
    </source>
</evidence>
<evidence type="ECO:0000256" key="12">
    <source>
        <dbReference type="SAM" id="MobiDB-lite"/>
    </source>
</evidence>
<dbReference type="InterPro" id="IPR029058">
    <property type="entry name" value="AB_hydrolase_fold"/>
</dbReference>
<comment type="subcellular location">
    <subcellularLocation>
        <location evidence="11">Cytoplasm</location>
    </subcellularLocation>
    <subcellularLocation>
        <location evidence="2 10">Nucleus</location>
    </subcellularLocation>
</comment>
<dbReference type="GO" id="GO:0018738">
    <property type="term" value="F:S-formylglutathione hydrolase activity"/>
    <property type="evidence" value="ECO:0007669"/>
    <property type="project" value="UniProtKB-EC"/>
</dbReference>
<accession>A0AAD4N2Y5</accession>
<dbReference type="AlphaFoldDB" id="A0AAD4N2Y5"/>
<dbReference type="InterPro" id="IPR036575">
    <property type="entry name" value="TFIIS_cen_dom_sf"/>
</dbReference>
<keyword evidence="11" id="KW-0963">Cytoplasm</keyword>
<dbReference type="GO" id="GO:0005829">
    <property type="term" value="C:cytosol"/>
    <property type="evidence" value="ECO:0007669"/>
    <property type="project" value="TreeGrafter"/>
</dbReference>
<dbReference type="GO" id="GO:0005634">
    <property type="term" value="C:nucleus"/>
    <property type="evidence" value="ECO:0007669"/>
    <property type="project" value="UniProtKB-SubCell"/>
</dbReference>
<dbReference type="PANTHER" id="PTHR10061">
    <property type="entry name" value="S-FORMYLGLUTATHIONE HYDROLASE"/>
    <property type="match status" value="1"/>
</dbReference>
<keyword evidence="6 11" id="KW-0719">Serine esterase</keyword>
<feature type="region of interest" description="Disordered" evidence="12">
    <location>
        <begin position="375"/>
        <end position="425"/>
    </location>
</feature>
<dbReference type="InterPro" id="IPR014186">
    <property type="entry name" value="S-formylglutathione_hydrol"/>
</dbReference>
<evidence type="ECO:0000256" key="3">
    <source>
        <dbReference type="ARBA" id="ARBA00005622"/>
    </source>
</evidence>
<dbReference type="GO" id="GO:0006351">
    <property type="term" value="P:DNA-templated transcription"/>
    <property type="evidence" value="ECO:0007669"/>
    <property type="project" value="InterPro"/>
</dbReference>
<feature type="domain" description="TFIIS central" evidence="14">
    <location>
        <begin position="426"/>
        <end position="538"/>
    </location>
</feature>
<evidence type="ECO:0000256" key="1">
    <source>
        <dbReference type="ARBA" id="ARBA00002608"/>
    </source>
</evidence>
<evidence type="ECO:0000256" key="11">
    <source>
        <dbReference type="RuleBase" id="RU363068"/>
    </source>
</evidence>
<protein>
    <recommendedName>
        <fullName evidence="5 11">S-formylglutathione hydrolase</fullName>
        <ecNumber evidence="4 11">3.1.2.12</ecNumber>
    </recommendedName>
</protein>
<proteinExistence type="inferred from homology"/>
<feature type="compositionally biased region" description="Polar residues" evidence="12">
    <location>
        <begin position="392"/>
        <end position="401"/>
    </location>
</feature>
<dbReference type="EMBL" id="JAKKPZ010000014">
    <property type="protein sequence ID" value="KAI1713883.1"/>
    <property type="molecule type" value="Genomic_DNA"/>
</dbReference>
<dbReference type="PANTHER" id="PTHR10061:SF0">
    <property type="entry name" value="S-FORMYLGLUTATHIONE HYDROLASE"/>
    <property type="match status" value="1"/>
</dbReference>
<dbReference type="SMART" id="SM00509">
    <property type="entry name" value="TFS2N"/>
    <property type="match status" value="1"/>
</dbReference>
<evidence type="ECO:0000313" key="16">
    <source>
        <dbReference type="Proteomes" id="UP001201812"/>
    </source>
</evidence>
<dbReference type="PROSITE" id="PS51321">
    <property type="entry name" value="TFIIS_CENTRAL"/>
    <property type="match status" value="1"/>
</dbReference>
<dbReference type="CDD" id="cd00183">
    <property type="entry name" value="TFIIS_I"/>
    <property type="match status" value="1"/>
</dbReference>
<dbReference type="FunFam" id="1.20.930.10:FF:000002">
    <property type="entry name" value="Transcription elongation factor A (SII), 1"/>
    <property type="match status" value="1"/>
</dbReference>
<dbReference type="NCBIfam" id="TIGR02821">
    <property type="entry name" value="fghA_ester_D"/>
    <property type="match status" value="1"/>
</dbReference>
<keyword evidence="7 11" id="KW-0378">Hydrolase</keyword>
<dbReference type="FunFam" id="3.40.50.1820:FF:000002">
    <property type="entry name" value="S-formylglutathione hydrolase"/>
    <property type="match status" value="1"/>
</dbReference>
<evidence type="ECO:0000256" key="9">
    <source>
        <dbReference type="PIRSR" id="PIRSR614186-1"/>
    </source>
</evidence>
<comment type="similarity">
    <text evidence="3 11">Belongs to the esterase D family.</text>
</comment>
<keyword evidence="16" id="KW-1185">Reference proteome</keyword>
<comment type="caution">
    <text evidence="15">The sequence shown here is derived from an EMBL/GenBank/DDBJ whole genome shotgun (WGS) entry which is preliminary data.</text>
</comment>
<comment type="function">
    <text evidence="1 11">Serine hydrolase involved in the detoxification of formaldehyde.</text>
</comment>
<dbReference type="InterPro" id="IPR000801">
    <property type="entry name" value="Esterase-like"/>
</dbReference>
<dbReference type="InterPro" id="IPR035441">
    <property type="entry name" value="TFIIS/LEDGF_dom_sf"/>
</dbReference>
<evidence type="ECO:0000256" key="7">
    <source>
        <dbReference type="ARBA" id="ARBA00022801"/>
    </source>
</evidence>
<gene>
    <name evidence="15" type="ORF">DdX_08766</name>
</gene>
<dbReference type="GO" id="GO:0052689">
    <property type="term" value="F:carboxylic ester hydrolase activity"/>
    <property type="evidence" value="ECO:0007669"/>
    <property type="project" value="UniProtKB-KW"/>
</dbReference>
<dbReference type="Pfam" id="PF08711">
    <property type="entry name" value="Med26"/>
    <property type="match status" value="1"/>
</dbReference>
<keyword evidence="8 10" id="KW-0539">Nucleus</keyword>
<evidence type="ECO:0000256" key="8">
    <source>
        <dbReference type="ARBA" id="ARBA00023242"/>
    </source>
</evidence>
<sequence length="538" mass="60392">MTSSAILTEVSTNRSFNGYQKVFEHKSNQLGCDMKFGAYIPDHEPEQKLPVLFYLSGLTCTEANFLQKSGCQRFASQHGVIVVNPDTSPRGVKVEGDDESWDLGVSAGHYLDATEPKWAKHYRMYSYIVEEFVPLIFNQFPVDQAKVGIFGHSMGGHGALTIGLRNPSVFKSISAFAAICNPSAASLTNKAFTAYLGEDRSNWAKYDSVEVSKVYAGPKRTILLDQGTADTFYTGKNLLPENLIEVQNPNIEFDFRRRETYDHSYFYIATFIEEHFQFHVKSWNSGKLTVEMPSCEEEVLRIGKKLDKMVEGKKEMDAAEELIEALTELPITMDILTKTRIGVTINNLRKKATDEKLTKKAKSLIKQWKALLESKSSSSTPNSKKRKDSDYADSNSPADSQQSKESESRTAHLPKTNGLSASGDEVRQKTVELLINALKSSDLPDGTHDPEEIAMRVEEKLFEVHRGTGPKYTAAVRSRIFNLRDKKNPALRENVLTGAINPAIFAEMKSEEMASSEMKQMREKFNKEAIDVSLWLLC</sequence>
<dbReference type="Gene3D" id="1.20.930.10">
    <property type="entry name" value="Conserved domain common to transcription factors TFIIS, elongin A, CRSP70"/>
    <property type="match status" value="1"/>
</dbReference>